<dbReference type="Gene3D" id="3.40.50.1820">
    <property type="entry name" value="alpha/beta hydrolase"/>
    <property type="match status" value="1"/>
</dbReference>
<protein>
    <submittedName>
        <fullName evidence="3">Alpha/beta fold hydrolase</fullName>
    </submittedName>
</protein>
<dbReference type="Pfam" id="PF12146">
    <property type="entry name" value="Hydrolase_4"/>
    <property type="match status" value="1"/>
</dbReference>
<dbReference type="InterPro" id="IPR022742">
    <property type="entry name" value="Hydrolase_4"/>
</dbReference>
<evidence type="ECO:0000256" key="1">
    <source>
        <dbReference type="SAM" id="MobiDB-lite"/>
    </source>
</evidence>
<dbReference type="GO" id="GO:0016787">
    <property type="term" value="F:hydrolase activity"/>
    <property type="evidence" value="ECO:0007669"/>
    <property type="project" value="UniProtKB-KW"/>
</dbReference>
<name>A0ABV3DIG5_9ACTN</name>
<evidence type="ECO:0000313" key="3">
    <source>
        <dbReference type="EMBL" id="MEU8135542.1"/>
    </source>
</evidence>
<organism evidence="3 4">
    <name type="scientific">Streptodolium elevatio</name>
    <dbReference type="NCBI Taxonomy" id="3157996"/>
    <lineage>
        <taxon>Bacteria</taxon>
        <taxon>Bacillati</taxon>
        <taxon>Actinomycetota</taxon>
        <taxon>Actinomycetes</taxon>
        <taxon>Kitasatosporales</taxon>
        <taxon>Streptomycetaceae</taxon>
        <taxon>Streptodolium</taxon>
    </lineage>
</organism>
<accession>A0ABV3DIG5</accession>
<evidence type="ECO:0000313" key="4">
    <source>
        <dbReference type="Proteomes" id="UP001551482"/>
    </source>
</evidence>
<keyword evidence="4" id="KW-1185">Reference proteome</keyword>
<feature type="domain" description="Serine aminopeptidase S33" evidence="2">
    <location>
        <begin position="28"/>
        <end position="145"/>
    </location>
</feature>
<proteinExistence type="predicted"/>
<dbReference type="RefSeq" id="WP_358355377.1">
    <property type="nucleotide sequence ID" value="NZ_JBEZFP010000045.1"/>
</dbReference>
<keyword evidence="3" id="KW-0378">Hydrolase</keyword>
<evidence type="ECO:0000259" key="2">
    <source>
        <dbReference type="Pfam" id="PF12146"/>
    </source>
</evidence>
<dbReference type="InterPro" id="IPR029058">
    <property type="entry name" value="AB_hydrolase_fold"/>
</dbReference>
<dbReference type="Proteomes" id="UP001551482">
    <property type="component" value="Unassembled WGS sequence"/>
</dbReference>
<comment type="caution">
    <text evidence="3">The sequence shown here is derived from an EMBL/GenBank/DDBJ whole genome shotgun (WGS) entry which is preliminary data.</text>
</comment>
<feature type="region of interest" description="Disordered" evidence="1">
    <location>
        <begin position="1"/>
        <end position="29"/>
    </location>
</feature>
<reference evidence="3 4" key="1">
    <citation type="submission" date="2024-06" db="EMBL/GenBank/DDBJ databases">
        <title>The Natural Products Discovery Center: Release of the First 8490 Sequenced Strains for Exploring Actinobacteria Biosynthetic Diversity.</title>
        <authorList>
            <person name="Kalkreuter E."/>
            <person name="Kautsar S.A."/>
            <person name="Yang D."/>
            <person name="Bader C.D."/>
            <person name="Teijaro C.N."/>
            <person name="Fluegel L."/>
            <person name="Davis C.M."/>
            <person name="Simpson J.R."/>
            <person name="Lauterbach L."/>
            <person name="Steele A.D."/>
            <person name="Gui C."/>
            <person name="Meng S."/>
            <person name="Li G."/>
            <person name="Viehrig K."/>
            <person name="Ye F."/>
            <person name="Su P."/>
            <person name="Kiefer A.F."/>
            <person name="Nichols A."/>
            <person name="Cepeda A.J."/>
            <person name="Yan W."/>
            <person name="Fan B."/>
            <person name="Jiang Y."/>
            <person name="Adhikari A."/>
            <person name="Zheng C.-J."/>
            <person name="Schuster L."/>
            <person name="Cowan T.M."/>
            <person name="Smanski M.J."/>
            <person name="Chevrette M.G."/>
            <person name="De Carvalho L.P.S."/>
            <person name="Shen B."/>
        </authorList>
    </citation>
    <scope>NUCLEOTIDE SEQUENCE [LARGE SCALE GENOMIC DNA]</scope>
    <source>
        <strain evidence="3 4">NPDC048946</strain>
    </source>
</reference>
<gene>
    <name evidence="3" type="ORF">AB0C36_18715</name>
</gene>
<dbReference type="SUPFAM" id="SSF53474">
    <property type="entry name" value="alpha/beta-Hydrolases"/>
    <property type="match status" value="1"/>
</dbReference>
<sequence length="242" mass="26339">MRVPRSAAPGVVDATPRLSLRTPGPTDQPRSVVVVLPGGRSHSTARASRRNLAYLRMAAMAGTLRRRLDPRGAAVAVLRYRLRGWNGSAADPVQDVRWALDQVQTRFPGAPMVLVGHSMGGRAALWAADHPYVTGVCALAPWTPAGDPVRQLADRSVLIVHGLRDRRTSPEASHEYALRALSAGMPVRRVELPHAGHAMLRRRRDWDALVADFAGSMLVDQARMPARLTEPTAAPTTERRSP</sequence>
<dbReference type="EMBL" id="JBEZFP010000045">
    <property type="protein sequence ID" value="MEU8135542.1"/>
    <property type="molecule type" value="Genomic_DNA"/>
</dbReference>